<evidence type="ECO:0000256" key="1">
    <source>
        <dbReference type="SAM" id="MobiDB-lite"/>
    </source>
</evidence>
<dbReference type="PANTHER" id="PTHR35596">
    <property type="entry name" value="DUF2263 DOMAIN-CONTAINING PROTEIN"/>
    <property type="match status" value="1"/>
</dbReference>
<accession>A0A814HHU1</accession>
<evidence type="ECO:0000259" key="2">
    <source>
        <dbReference type="Pfam" id="PF10021"/>
    </source>
</evidence>
<organism evidence="3 4">
    <name type="scientific">Rotaria sordida</name>
    <dbReference type="NCBI Taxonomy" id="392033"/>
    <lineage>
        <taxon>Eukaryota</taxon>
        <taxon>Metazoa</taxon>
        <taxon>Spiralia</taxon>
        <taxon>Gnathifera</taxon>
        <taxon>Rotifera</taxon>
        <taxon>Eurotatoria</taxon>
        <taxon>Bdelloidea</taxon>
        <taxon>Philodinida</taxon>
        <taxon>Philodinidae</taxon>
        <taxon>Rotaria</taxon>
    </lineage>
</organism>
<dbReference type="NCBIfam" id="TIGR02452">
    <property type="entry name" value="TIGR02452 family protein"/>
    <property type="match status" value="1"/>
</dbReference>
<dbReference type="PANTHER" id="PTHR35596:SF1">
    <property type="entry name" value="MICROBIAL-TYPE PARG CATALYTIC DOMAIN-CONTAINING PROTEIN"/>
    <property type="match status" value="1"/>
</dbReference>
<dbReference type="SUPFAM" id="SSF52949">
    <property type="entry name" value="Macro domain-like"/>
    <property type="match status" value="1"/>
</dbReference>
<comment type="caution">
    <text evidence="3">The sequence shown here is derived from an EMBL/GenBank/DDBJ whole genome shotgun (WGS) entry which is preliminary data.</text>
</comment>
<feature type="region of interest" description="Disordered" evidence="1">
    <location>
        <begin position="1"/>
        <end position="21"/>
    </location>
</feature>
<evidence type="ECO:0000313" key="4">
    <source>
        <dbReference type="Proteomes" id="UP000663870"/>
    </source>
</evidence>
<dbReference type="InterPro" id="IPR019261">
    <property type="entry name" value="PARG_cat_microbial"/>
</dbReference>
<sequence length="616" mass="70519">MASANYYNDRRRRRKNQSLSAPFDIQIPSSLKDPTDTCSLCKQLESLRNDDNARNLALNYLHSHEDFANVWNSTTIRPNTRRMMRKMVQIQTINAVCNGFYRLPNGAKINLDKNRMAYAAQNTRQYGNDYDYDTTFQQYTNEQSCQIFVINGDCLDVVMYFKDKYPKSNPVVLNMASARKPGGGWKNGAGAQEENLHRRTNMFQCLEDPYHELEGQRNWDYHIPEFGGVYTPNVSVFRGSESNGYPFFPNGPEYISFIACAAYSHPPTETDENGELKLSGKHIIQNMKNKMESIFKIALENKHDILILSALGCGAFQNPPKHIAQLFHEVIATKYKKSFKYIVFAIINDHNAMKAHNPTGNIQPFAEVFQINICIRMSSAFVELLRKSNLDYIVTRKSLKVGSHSDDIIFASLIDTKTKTLQLIACLDKLESVTIWSTALDERAFQLNARLLDITELGETMIFLSERINESDFTLAKASITNSDSQYEVSQINVTFTHPKNKQSITLQLYENINDGEKASFLSKILLHIYKRNEQLSTEIKTQQLRLKELSSKTEREQLRSSGTNRIFDDNKLLDSNNQKINMMKSQEHTPKSLINPTIKRRKAATGVNYDDEDSD</sequence>
<protein>
    <recommendedName>
        <fullName evidence="2">Microbial-type PARG catalytic domain-containing protein</fullName>
    </recommendedName>
</protein>
<gene>
    <name evidence="3" type="ORF">JXQ802_LOCUS14629</name>
</gene>
<dbReference type="Gene3D" id="3.40.220.10">
    <property type="entry name" value="Leucine Aminopeptidase, subunit E, domain 1"/>
    <property type="match status" value="1"/>
</dbReference>
<evidence type="ECO:0000313" key="3">
    <source>
        <dbReference type="EMBL" id="CAF1010283.1"/>
    </source>
</evidence>
<dbReference type="InterPro" id="IPR012664">
    <property type="entry name" value="CHP02452"/>
</dbReference>
<reference evidence="3" key="1">
    <citation type="submission" date="2021-02" db="EMBL/GenBank/DDBJ databases">
        <authorList>
            <person name="Nowell W R."/>
        </authorList>
    </citation>
    <scope>NUCLEOTIDE SEQUENCE</scope>
</reference>
<dbReference type="EMBL" id="CAJNOL010000330">
    <property type="protein sequence ID" value="CAF1010283.1"/>
    <property type="molecule type" value="Genomic_DNA"/>
</dbReference>
<dbReference type="AlphaFoldDB" id="A0A814HHU1"/>
<dbReference type="Proteomes" id="UP000663870">
    <property type="component" value="Unassembled WGS sequence"/>
</dbReference>
<proteinExistence type="predicted"/>
<name>A0A814HHU1_9BILA</name>
<keyword evidence="4" id="KW-1185">Reference proteome</keyword>
<dbReference type="Pfam" id="PF10021">
    <property type="entry name" value="PARG_cat_microb"/>
    <property type="match status" value="1"/>
</dbReference>
<feature type="domain" description="Microbial-type PARG catalytic" evidence="2">
    <location>
        <begin position="91"/>
        <end position="238"/>
    </location>
</feature>
<dbReference type="InterPro" id="IPR043472">
    <property type="entry name" value="Macro_dom-like"/>
</dbReference>